<comment type="caution">
    <text evidence="2">The sequence shown here is derived from an EMBL/GenBank/DDBJ whole genome shotgun (WGS) entry which is preliminary data.</text>
</comment>
<reference evidence="2 3" key="1">
    <citation type="journal article" date="2011" name="Stand. Genomic Sci.">
        <title>High quality draft genome sequence of Segniliparus rugosus CDC 945(T)= (ATCC BAA-974(T)).</title>
        <authorList>
            <person name="Earl A.M."/>
            <person name="Desjardins C.A."/>
            <person name="Fitzgerald M.G."/>
            <person name="Arachchi H.M."/>
            <person name="Zeng Q."/>
            <person name="Mehta T."/>
            <person name="Griggs A."/>
            <person name="Birren B.W."/>
            <person name="Toney N.C."/>
            <person name="Carr J."/>
            <person name="Posey J."/>
            <person name="Butler W.R."/>
        </authorList>
    </citation>
    <scope>NUCLEOTIDE SEQUENCE [LARGE SCALE GENOMIC DNA]</scope>
    <source>
        <strain evidence="3">ATCC BAA-974 / DSM 45345 / CCUG 50838 / CIP 108380 / JCM 13579 / CDC 945</strain>
    </source>
</reference>
<accession>E5XUM3</accession>
<evidence type="ECO:0000313" key="3">
    <source>
        <dbReference type="Proteomes" id="UP000004816"/>
    </source>
</evidence>
<evidence type="ECO:0000313" key="2">
    <source>
        <dbReference type="EMBL" id="EFV11947.1"/>
    </source>
</evidence>
<dbReference type="AlphaFoldDB" id="E5XUM3"/>
<feature type="compositionally biased region" description="Polar residues" evidence="1">
    <location>
        <begin position="211"/>
        <end position="220"/>
    </location>
</feature>
<dbReference type="EMBL" id="ACZI02000001">
    <property type="protein sequence ID" value="EFV11947.1"/>
    <property type="molecule type" value="Genomic_DNA"/>
</dbReference>
<feature type="compositionally biased region" description="Low complexity" evidence="1">
    <location>
        <begin position="142"/>
        <end position="166"/>
    </location>
</feature>
<dbReference type="STRING" id="679197.HMPREF9336_03195"/>
<feature type="region of interest" description="Disordered" evidence="1">
    <location>
        <begin position="142"/>
        <end position="179"/>
    </location>
</feature>
<dbReference type="Proteomes" id="UP000004816">
    <property type="component" value="Unassembled WGS sequence"/>
</dbReference>
<sequence length="789" mass="82506">MSGHGGGITPAKSQAGGGGTVTAISADAEGRNANWALNPTKGIGGHGQGVKPAKDREADAAEASSKGHGKGVAPAHDQEAGGAPSPVAPAAAKPAQDSNYVTASTYEFAPTTTQGVAEQATLRQESPTGGYRQEMANFGQFSSAPSFNVPSAPSAPAPSSAGFRSSGPTGGPAGANSLMSNVGGPAANALGQQPANLNAIQGAEAAKQASVAPQQGSGLSQAPQQQATPVAQTHNAPPPSAPAQQAPAAQPVQTAQQSVAAPSAATAPMSPGIREGALPLHQQPASTGYQAISSQTTPPAPPVQPGYQQVARGVDPVTGSYANTQVQGANPYPVPTQAQVFPWQDRDRRRGFLTGAQSVAAWWDEAVRMLLKGRRMRGDDDGSMLSRVARLLVAPPADGAPGWGLMDGALSPEYAFVFARHVELGPVWYFTSNQGPQLAPLAQDGVPTEVRPALESWEGDRAEALTLFGRSESAALAAVRFAEGMQRLKRLDQVYAVVTTEKLGLDVRAQASRLNANVALSEDEHLAETVVLDLPTATASVPGFQTMKLGETAWAHPLASANRSLYNRLDRLVNAIPENGEQGWGAPQWRANALSWLGTVWIEAALRSAPSQWSAGAVGWGAFVAAVADSLAKVAPGGVPRPEVDTLWQAFDRDAKAYAPMTLRSARAWLIGDVAGVPEQERWQLEAALSPEQTHIRHSRAESTFDVAWQVVLAWQAARVVGTKAWGAEGNPPQHPQAWLHDLGYLVHKLNTSSIAVEALDQLDRFEAWAKAYDPYGAATMPDVRRSTT</sequence>
<feature type="region of interest" description="Disordered" evidence="1">
    <location>
        <begin position="208"/>
        <end position="306"/>
    </location>
</feature>
<proteinExistence type="predicted"/>
<feature type="compositionally biased region" description="Low complexity" evidence="1">
    <location>
        <begin position="221"/>
        <end position="233"/>
    </location>
</feature>
<organism evidence="2 3">
    <name type="scientific">Segniliparus rugosus (strain ATCC BAA-974 / DSM 45345 / CCUG 50838 / CIP 108380 / JCM 13579 / CDC 945)</name>
    <dbReference type="NCBI Taxonomy" id="679197"/>
    <lineage>
        <taxon>Bacteria</taxon>
        <taxon>Bacillati</taxon>
        <taxon>Actinomycetota</taxon>
        <taxon>Actinomycetes</taxon>
        <taxon>Mycobacteriales</taxon>
        <taxon>Segniliparaceae</taxon>
        <taxon>Segniliparus</taxon>
    </lineage>
</organism>
<keyword evidence="3" id="KW-1185">Reference proteome</keyword>
<protein>
    <submittedName>
        <fullName evidence="2">Uncharacterized protein</fullName>
    </submittedName>
</protein>
<feature type="compositionally biased region" description="Low complexity" evidence="1">
    <location>
        <begin position="242"/>
        <end position="268"/>
    </location>
</feature>
<feature type="compositionally biased region" description="Low complexity" evidence="1">
    <location>
        <begin position="80"/>
        <end position="95"/>
    </location>
</feature>
<gene>
    <name evidence="2" type="ORF">HMPREF9336_03195</name>
</gene>
<name>E5XUM3_SEGRC</name>
<feature type="compositionally biased region" description="Polar residues" evidence="1">
    <location>
        <begin position="283"/>
        <end position="297"/>
    </location>
</feature>
<evidence type="ECO:0000256" key="1">
    <source>
        <dbReference type="SAM" id="MobiDB-lite"/>
    </source>
</evidence>
<feature type="region of interest" description="Disordered" evidence="1">
    <location>
        <begin position="1"/>
        <end position="95"/>
    </location>
</feature>
<dbReference type="HOGENOM" id="CLU_404847_0_0_11"/>